<dbReference type="EMBL" id="JARBHB010000002">
    <property type="protein sequence ID" value="KAJ8892877.1"/>
    <property type="molecule type" value="Genomic_DNA"/>
</dbReference>
<reference evidence="1 2" key="1">
    <citation type="submission" date="2023-02" db="EMBL/GenBank/DDBJ databases">
        <title>LHISI_Scaffold_Assembly.</title>
        <authorList>
            <person name="Stuart O.P."/>
            <person name="Cleave R."/>
            <person name="Magrath M.J.L."/>
            <person name="Mikheyev A.S."/>
        </authorList>
    </citation>
    <scope>NUCLEOTIDE SEQUENCE [LARGE SCALE GENOMIC DNA]</scope>
    <source>
        <strain evidence="1">Daus_M_001</strain>
        <tissue evidence="1">Leg muscle</tissue>
    </source>
</reference>
<dbReference type="Proteomes" id="UP001159363">
    <property type="component" value="Chromosome 2"/>
</dbReference>
<proteinExistence type="predicted"/>
<name>A0ABQ9I873_9NEOP</name>
<sequence>MVQAGTEEARLAVEGIDATVVADGAFAKISYKTTYNSLSGSKEAIFEVHYVPEMKANGLFLKILSEASRVSYHADSLIEDVDINCVELYNSHIAKAVGRKRINLCLRESYQASNTEADEDNGPDSAVPEMPLDQLKVAKEEYVKKLTSECIEEKRCDNLRTIIKARVERRKEEKTDITDEF</sequence>
<comment type="caution">
    <text evidence="1">The sequence shown here is derived from an EMBL/GenBank/DDBJ whole genome shotgun (WGS) entry which is preliminary data.</text>
</comment>
<organism evidence="1 2">
    <name type="scientific">Dryococelus australis</name>
    <dbReference type="NCBI Taxonomy" id="614101"/>
    <lineage>
        <taxon>Eukaryota</taxon>
        <taxon>Metazoa</taxon>
        <taxon>Ecdysozoa</taxon>
        <taxon>Arthropoda</taxon>
        <taxon>Hexapoda</taxon>
        <taxon>Insecta</taxon>
        <taxon>Pterygota</taxon>
        <taxon>Neoptera</taxon>
        <taxon>Polyneoptera</taxon>
        <taxon>Phasmatodea</taxon>
        <taxon>Verophasmatodea</taxon>
        <taxon>Anareolatae</taxon>
        <taxon>Phasmatidae</taxon>
        <taxon>Eurycanthinae</taxon>
        <taxon>Dryococelus</taxon>
    </lineage>
</organism>
<accession>A0ABQ9I873</accession>
<gene>
    <name evidence="1" type="ORF">PR048_005458</name>
</gene>
<evidence type="ECO:0000313" key="1">
    <source>
        <dbReference type="EMBL" id="KAJ8892877.1"/>
    </source>
</evidence>
<evidence type="ECO:0000313" key="2">
    <source>
        <dbReference type="Proteomes" id="UP001159363"/>
    </source>
</evidence>
<protein>
    <submittedName>
        <fullName evidence="1">Uncharacterized protein</fullName>
    </submittedName>
</protein>
<keyword evidence="2" id="KW-1185">Reference proteome</keyword>